<reference evidence="10" key="1">
    <citation type="journal article" date="2014" name="Int. J. Syst. Evol. Microbiol.">
        <title>Complete genome sequence of Corynebacterium casei LMG S-19264T (=DSM 44701T), isolated from a smear-ripened cheese.</title>
        <authorList>
            <consortium name="US DOE Joint Genome Institute (JGI-PGF)"/>
            <person name="Walter F."/>
            <person name="Albersmeier A."/>
            <person name="Kalinowski J."/>
            <person name="Ruckert C."/>
        </authorList>
    </citation>
    <scope>NUCLEOTIDE SEQUENCE</scope>
    <source>
        <strain evidence="10">JCM 3086</strain>
    </source>
</reference>
<dbReference type="PANTHER" id="PTHR42718:SF46">
    <property type="entry name" value="BLR6921 PROTEIN"/>
    <property type="match status" value="1"/>
</dbReference>
<feature type="transmembrane region" description="Helical" evidence="8">
    <location>
        <begin position="381"/>
        <end position="402"/>
    </location>
</feature>
<feature type="domain" description="Major facilitator superfamily (MFS) profile" evidence="9">
    <location>
        <begin position="33"/>
        <end position="481"/>
    </location>
</feature>
<dbReference type="GO" id="GO:0005886">
    <property type="term" value="C:plasma membrane"/>
    <property type="evidence" value="ECO:0007669"/>
    <property type="project" value="UniProtKB-SubCell"/>
</dbReference>
<feature type="transmembrane region" description="Helical" evidence="8">
    <location>
        <begin position="351"/>
        <end position="369"/>
    </location>
</feature>
<gene>
    <name evidence="10" type="ORF">GCM10010121_024350</name>
</gene>
<evidence type="ECO:0000313" key="10">
    <source>
        <dbReference type="EMBL" id="GGJ13116.1"/>
    </source>
</evidence>
<evidence type="ECO:0000313" key="11">
    <source>
        <dbReference type="Proteomes" id="UP000657574"/>
    </source>
</evidence>
<feature type="transmembrane region" description="Helical" evidence="8">
    <location>
        <begin position="246"/>
        <end position="269"/>
    </location>
</feature>
<keyword evidence="2" id="KW-0813">Transport</keyword>
<dbReference type="Pfam" id="PF07690">
    <property type="entry name" value="MFS_1"/>
    <property type="match status" value="1"/>
</dbReference>
<dbReference type="Proteomes" id="UP000657574">
    <property type="component" value="Unassembled WGS sequence"/>
</dbReference>
<name>A0A917NN08_9ACTN</name>
<dbReference type="GO" id="GO:0046677">
    <property type="term" value="P:response to antibiotic"/>
    <property type="evidence" value="ECO:0007669"/>
    <property type="project" value="UniProtKB-KW"/>
</dbReference>
<comment type="subcellular location">
    <subcellularLocation>
        <location evidence="1">Cell membrane</location>
        <topology evidence="1">Multi-pass membrane protein</topology>
    </subcellularLocation>
</comment>
<evidence type="ECO:0000256" key="7">
    <source>
        <dbReference type="ARBA" id="ARBA00023251"/>
    </source>
</evidence>
<feature type="transmembrane region" description="Helical" evidence="8">
    <location>
        <begin position="219"/>
        <end position="240"/>
    </location>
</feature>
<feature type="transmembrane region" description="Helical" evidence="8">
    <location>
        <begin position="99"/>
        <end position="118"/>
    </location>
</feature>
<feature type="transmembrane region" description="Helical" evidence="8">
    <location>
        <begin position="457"/>
        <end position="476"/>
    </location>
</feature>
<evidence type="ECO:0000256" key="4">
    <source>
        <dbReference type="ARBA" id="ARBA00022692"/>
    </source>
</evidence>
<dbReference type="CDD" id="cd17321">
    <property type="entry name" value="MFS_MMR_MDR_like"/>
    <property type="match status" value="1"/>
</dbReference>
<organism evidence="10 11">
    <name type="scientific">Streptomyces brasiliensis</name>
    <dbReference type="NCBI Taxonomy" id="1954"/>
    <lineage>
        <taxon>Bacteria</taxon>
        <taxon>Bacillati</taxon>
        <taxon>Actinomycetota</taxon>
        <taxon>Actinomycetes</taxon>
        <taxon>Kitasatosporales</taxon>
        <taxon>Streptomycetaceae</taxon>
        <taxon>Streptomyces</taxon>
    </lineage>
</organism>
<feature type="transmembrane region" description="Helical" evidence="8">
    <location>
        <begin position="159"/>
        <end position="181"/>
    </location>
</feature>
<dbReference type="InterPro" id="IPR036259">
    <property type="entry name" value="MFS_trans_sf"/>
</dbReference>
<evidence type="ECO:0000256" key="2">
    <source>
        <dbReference type="ARBA" id="ARBA00022448"/>
    </source>
</evidence>
<dbReference type="InterPro" id="IPR020846">
    <property type="entry name" value="MFS_dom"/>
</dbReference>
<feature type="transmembrane region" description="Helical" evidence="8">
    <location>
        <begin position="68"/>
        <end position="87"/>
    </location>
</feature>
<dbReference type="SUPFAM" id="SSF103473">
    <property type="entry name" value="MFS general substrate transporter"/>
    <property type="match status" value="1"/>
</dbReference>
<feature type="transmembrane region" description="Helical" evidence="8">
    <location>
        <begin position="289"/>
        <end position="313"/>
    </location>
</feature>
<feature type="transmembrane region" description="Helical" evidence="8">
    <location>
        <begin position="414"/>
        <end position="437"/>
    </location>
</feature>
<dbReference type="AlphaFoldDB" id="A0A917NN08"/>
<evidence type="ECO:0000259" key="9">
    <source>
        <dbReference type="PROSITE" id="PS50850"/>
    </source>
</evidence>
<dbReference type="EMBL" id="BMQA01000006">
    <property type="protein sequence ID" value="GGJ13116.1"/>
    <property type="molecule type" value="Genomic_DNA"/>
</dbReference>
<keyword evidence="3" id="KW-1003">Cell membrane</keyword>
<dbReference type="Gene3D" id="1.20.1720.10">
    <property type="entry name" value="Multidrug resistance protein D"/>
    <property type="match status" value="1"/>
</dbReference>
<proteinExistence type="predicted"/>
<feature type="transmembrane region" description="Helical" evidence="8">
    <location>
        <begin position="187"/>
        <end position="207"/>
    </location>
</feature>
<protein>
    <submittedName>
        <fullName evidence="10">MFS transporter</fullName>
    </submittedName>
</protein>
<evidence type="ECO:0000256" key="8">
    <source>
        <dbReference type="SAM" id="Phobius"/>
    </source>
</evidence>
<keyword evidence="5 8" id="KW-1133">Transmembrane helix</keyword>
<evidence type="ECO:0000256" key="1">
    <source>
        <dbReference type="ARBA" id="ARBA00004651"/>
    </source>
</evidence>
<keyword evidence="11" id="KW-1185">Reference proteome</keyword>
<keyword evidence="6 8" id="KW-0472">Membrane</keyword>
<feature type="transmembrane region" description="Helical" evidence="8">
    <location>
        <begin position="30"/>
        <end position="56"/>
    </location>
</feature>
<dbReference type="Gene3D" id="1.20.1250.20">
    <property type="entry name" value="MFS general substrate transporter like domains"/>
    <property type="match status" value="1"/>
</dbReference>
<feature type="transmembrane region" description="Helical" evidence="8">
    <location>
        <begin position="124"/>
        <end position="147"/>
    </location>
</feature>
<accession>A0A917NN08</accession>
<dbReference type="PROSITE" id="PS50850">
    <property type="entry name" value="MFS"/>
    <property type="match status" value="1"/>
</dbReference>
<evidence type="ECO:0000256" key="5">
    <source>
        <dbReference type="ARBA" id="ARBA00022989"/>
    </source>
</evidence>
<comment type="caution">
    <text evidence="10">The sequence shown here is derived from an EMBL/GenBank/DDBJ whole genome shotgun (WGS) entry which is preliminary data.</text>
</comment>
<sequence>MTSSQTRPPDAVPVTRAPTVVRDLNWTPAVWLLLVAVCGALFLDGLDTSIIGVALPSIGHSLHLGASSLQWIVSGYVLGFAGLLLLGGRTADLVNRRNVFLAAVTVYGVASIVSAGLSDQFAIIALRFVKGVAAAFTVPAGLSILTTTFAEGRPRNRAFGIYTLCSASGYSLGLVIGGLLTEVGWRATLLLPGPVALVFVAIGWKVIPRAGAARVRLAQFDLGGALTATGSLLVLVYAVVEAPARGWASVPTIGLLAVSAASMAAFTVIELRHDHPLVRLGILRSPTLVHANLAGFALSGGFVAFQFTATLYVQDALGWSPIGTALAFLPAGVVVILVAPRLGPVIERLGTKAGILAGLVCCAAGYALFLRTTPSMPYAEFLLPTMLLFGIGFSLAFASLNVQATAGVADHEQGLASGLLNTSLQAGAVVVLAVTSAVLNAPATPARGQLLPGMKNAVDVIVGVLAGASLLTAAYLSSRRGRATPADNAIVSPEH</sequence>
<keyword evidence="4 8" id="KW-0812">Transmembrane</keyword>
<dbReference type="RefSeq" id="WP_229840237.1">
    <property type="nucleotide sequence ID" value="NZ_BMQA01000006.1"/>
</dbReference>
<reference evidence="10" key="2">
    <citation type="submission" date="2020-09" db="EMBL/GenBank/DDBJ databases">
        <authorList>
            <person name="Sun Q."/>
            <person name="Ohkuma M."/>
        </authorList>
    </citation>
    <scope>NUCLEOTIDE SEQUENCE</scope>
    <source>
        <strain evidence="10">JCM 3086</strain>
    </source>
</reference>
<dbReference type="GO" id="GO:0022857">
    <property type="term" value="F:transmembrane transporter activity"/>
    <property type="evidence" value="ECO:0007669"/>
    <property type="project" value="InterPro"/>
</dbReference>
<evidence type="ECO:0000256" key="3">
    <source>
        <dbReference type="ARBA" id="ARBA00022475"/>
    </source>
</evidence>
<keyword evidence="7" id="KW-0046">Antibiotic resistance</keyword>
<feature type="transmembrane region" description="Helical" evidence="8">
    <location>
        <begin position="319"/>
        <end position="339"/>
    </location>
</feature>
<dbReference type="PANTHER" id="PTHR42718">
    <property type="entry name" value="MAJOR FACILITATOR SUPERFAMILY MULTIDRUG TRANSPORTER MFSC"/>
    <property type="match status" value="1"/>
</dbReference>
<dbReference type="InterPro" id="IPR011701">
    <property type="entry name" value="MFS"/>
</dbReference>
<evidence type="ECO:0000256" key="6">
    <source>
        <dbReference type="ARBA" id="ARBA00023136"/>
    </source>
</evidence>